<organism evidence="1 2">
    <name type="scientific">Candidatus Magnetoglobus multicellularis str. Araruama</name>
    <dbReference type="NCBI Taxonomy" id="890399"/>
    <lineage>
        <taxon>Bacteria</taxon>
        <taxon>Pseudomonadati</taxon>
        <taxon>Thermodesulfobacteriota</taxon>
        <taxon>Desulfobacteria</taxon>
        <taxon>Desulfobacterales</taxon>
        <taxon>Desulfobacteraceae</taxon>
        <taxon>Candidatus Magnetoglobus</taxon>
    </lineage>
</organism>
<dbReference type="InterPro" id="IPR052846">
    <property type="entry name" value="ECM-enzyme_regulator"/>
</dbReference>
<sequence length="342" mass="37624">MTSDNTTHDLTTCYYFSIILMNNTEIRICETTNKEKLESIINIILNHCENQPQWQKDSTIHLDNKLKNYGNNHEKISKELFILYLSIFVSMFVSAQSHAHELEQDSTGNTLKINVNNDSTTLPLPGVTVTITNTPAWISMGTTSSSVGTVEASGRRPASFTFSVGKGSSPEEVLTGTIEARIEASSGDITTISIPVVAKPVLGPCEEIKDGAIVEKDCDDQNECTKDTCNPDTGVCEHEDIPLDICETCKDKKIVPKCDDENLCTTDTCDPNTGDCSYETKDCNDNDQCTVDDCDPETGDCTNKNKCDDDNECTEDICNAETGECTHNLIPLDPCQVCRDKK</sequence>
<accession>A0A1V1PGR8</accession>
<comment type="caution">
    <text evidence="1">The sequence shown here is derived from an EMBL/GenBank/DDBJ whole genome shotgun (WGS) entry which is preliminary data.</text>
</comment>
<evidence type="ECO:0000313" key="2">
    <source>
        <dbReference type="Proteomes" id="UP000189670"/>
    </source>
</evidence>
<dbReference type="PANTHER" id="PTHR31797:SF6">
    <property type="entry name" value="CHITIN-BINDING TYPE-2 DOMAIN-CONTAINING PROTEIN"/>
    <property type="match status" value="1"/>
</dbReference>
<name>A0A1V1PGR8_9BACT</name>
<dbReference type="InterPro" id="IPR001673">
    <property type="entry name" value="S_mold_repeat"/>
</dbReference>
<proteinExistence type="predicted"/>
<dbReference type="Proteomes" id="UP000189670">
    <property type="component" value="Unassembled WGS sequence"/>
</dbReference>
<evidence type="ECO:0000313" key="1">
    <source>
        <dbReference type="EMBL" id="ETR73943.1"/>
    </source>
</evidence>
<reference evidence="2" key="1">
    <citation type="submission" date="2012-11" db="EMBL/GenBank/DDBJ databases">
        <authorList>
            <person name="Lucero-Rivera Y.E."/>
            <person name="Tovar-Ramirez D."/>
        </authorList>
    </citation>
    <scope>NUCLEOTIDE SEQUENCE [LARGE SCALE GENOMIC DNA]</scope>
    <source>
        <strain evidence="2">Araruama</strain>
    </source>
</reference>
<dbReference type="AlphaFoldDB" id="A0A1V1PGR8"/>
<gene>
    <name evidence="1" type="ORF">OMM_00581</name>
</gene>
<dbReference type="Pfam" id="PF00526">
    <property type="entry name" value="Dicty_CTDC"/>
    <property type="match status" value="4"/>
</dbReference>
<protein>
    <submittedName>
        <fullName evidence="1">Uncharacterized protein</fullName>
    </submittedName>
</protein>
<dbReference type="EMBL" id="ATBP01000030">
    <property type="protein sequence ID" value="ETR73943.1"/>
    <property type="molecule type" value="Genomic_DNA"/>
</dbReference>
<dbReference type="PANTHER" id="PTHR31797">
    <property type="entry name" value="EXTRACELLULAR MATRIX PROTEIN A-RELATED"/>
    <property type="match status" value="1"/>
</dbReference>